<proteinExistence type="predicted"/>
<feature type="transmembrane region" description="Helical" evidence="1">
    <location>
        <begin position="170"/>
        <end position="191"/>
    </location>
</feature>
<keyword evidence="4" id="KW-1185">Reference proteome</keyword>
<evidence type="ECO:0000313" key="4">
    <source>
        <dbReference type="Proteomes" id="UP000319756"/>
    </source>
</evidence>
<gene>
    <name evidence="3" type="ORF">EPH95_12315</name>
</gene>
<dbReference type="RefSeq" id="WP_142090392.1">
    <property type="nucleotide sequence ID" value="NZ_CP035485.1"/>
</dbReference>
<dbReference type="InterPro" id="IPR011642">
    <property type="entry name" value="Gate_dom"/>
</dbReference>
<sequence>MQTLKRGLKSGLDTTWTLAKIIFPITFAVTLLSFTPALDWLSAQLAPFMSWIGLPGEAAIPLVLGNVLNLYAAIGSILTFDFTVKEVFILAVMLSFSHNLFVESAVAAKLGIRISVVLAVRIGLAIVSAFLIHWIWQGGDQQAQYGFVSGTESVEVSGWMDALLEAASSAAMGVVTIAVFVFPIMMVVQLMKDFSMLDWFSNKMLPFTRMLGIQPNTSTTLASGIFFGLAFGAGVMIQEARENGVKKKDLYLVFIFLVACHGIVEDTLIFIPLGIPVLPLLIIRVVTAILLTMAIAYFWNRLEKQEANVDGQREYSSF</sequence>
<organism evidence="3 4">
    <name type="scientific">Salicibibacter halophilus</name>
    <dbReference type="NCBI Taxonomy" id="2502791"/>
    <lineage>
        <taxon>Bacteria</taxon>
        <taxon>Bacillati</taxon>
        <taxon>Bacillota</taxon>
        <taxon>Bacilli</taxon>
        <taxon>Bacillales</taxon>
        <taxon>Bacillaceae</taxon>
        <taxon>Salicibibacter</taxon>
    </lineage>
</organism>
<evidence type="ECO:0000313" key="3">
    <source>
        <dbReference type="EMBL" id="QDI91864.1"/>
    </source>
</evidence>
<feature type="transmembrane region" description="Helical" evidence="1">
    <location>
        <begin position="21"/>
        <end position="38"/>
    </location>
</feature>
<dbReference type="Proteomes" id="UP000319756">
    <property type="component" value="Chromosome"/>
</dbReference>
<feature type="transmembrane region" description="Helical" evidence="1">
    <location>
        <begin position="250"/>
        <end position="271"/>
    </location>
</feature>
<evidence type="ECO:0000259" key="2">
    <source>
        <dbReference type="Pfam" id="PF07670"/>
    </source>
</evidence>
<protein>
    <recommendedName>
        <fullName evidence="2">Nucleoside transporter/FeoB GTPase Gate domain-containing protein</fullName>
    </recommendedName>
</protein>
<evidence type="ECO:0000256" key="1">
    <source>
        <dbReference type="SAM" id="Phobius"/>
    </source>
</evidence>
<feature type="transmembrane region" description="Helical" evidence="1">
    <location>
        <begin position="58"/>
        <end position="80"/>
    </location>
</feature>
<name>A0A514LJ34_9BACI</name>
<feature type="domain" description="Nucleoside transporter/FeoB GTPase Gate" evidence="2">
    <location>
        <begin position="16"/>
        <end position="101"/>
    </location>
</feature>
<keyword evidence="1" id="KW-0812">Transmembrane</keyword>
<feature type="domain" description="Nucleoside transporter/FeoB GTPase Gate" evidence="2">
    <location>
        <begin position="175"/>
        <end position="261"/>
    </location>
</feature>
<feature type="transmembrane region" description="Helical" evidence="1">
    <location>
        <begin position="220"/>
        <end position="238"/>
    </location>
</feature>
<keyword evidence="1" id="KW-0472">Membrane</keyword>
<dbReference type="AlphaFoldDB" id="A0A514LJ34"/>
<accession>A0A514LJ34</accession>
<feature type="transmembrane region" description="Helical" evidence="1">
    <location>
        <begin position="114"/>
        <end position="136"/>
    </location>
</feature>
<feature type="transmembrane region" description="Helical" evidence="1">
    <location>
        <begin position="277"/>
        <end position="299"/>
    </location>
</feature>
<reference evidence="4" key="1">
    <citation type="submission" date="2019-01" db="EMBL/GenBank/DDBJ databases">
        <title>Genomic analysis of Salicibibacter sp. NKC3-5.</title>
        <authorList>
            <person name="Oh Y.J."/>
        </authorList>
    </citation>
    <scope>NUCLEOTIDE SEQUENCE [LARGE SCALE GENOMIC DNA]</scope>
    <source>
        <strain evidence="4">NKC3-5</strain>
    </source>
</reference>
<dbReference type="OrthoDB" id="9779080at2"/>
<feature type="transmembrane region" description="Helical" evidence="1">
    <location>
        <begin position="87"/>
        <end position="108"/>
    </location>
</feature>
<dbReference type="Pfam" id="PF07670">
    <property type="entry name" value="Gate"/>
    <property type="match status" value="2"/>
</dbReference>
<keyword evidence="1" id="KW-1133">Transmembrane helix</keyword>
<dbReference type="KEGG" id="sale:EPH95_12315"/>
<dbReference type="EMBL" id="CP035485">
    <property type="protein sequence ID" value="QDI91864.1"/>
    <property type="molecule type" value="Genomic_DNA"/>
</dbReference>